<dbReference type="AlphaFoldDB" id="A0A2B0LAB1"/>
<sequence length="231" mass="26419">MPLKNYGVLKGIALQSMIGKGKTPHYQVHLQDEAGVDYRIAINVKSQSYPSEVLYFASENIKSEAITILPTLPFGFTEIKNNKPEIALDYVRGNLFDSKQMIPLPPEKSGEDNDLNEKIEHYIKRAIDEKATIYAFGERWGPEHDTPDRYFHFTPGNGIHDIHMNQGNVKKWQGDDGTWQDGGIFIHFEKEEKWIGIFLAFQSQSWCTDEEGHARVPVEQCTYKGEIKQNS</sequence>
<protein>
    <recommendedName>
        <fullName evidence="3">DUF2278 domain-containing protein</fullName>
    </recommendedName>
</protein>
<reference evidence="1 2" key="1">
    <citation type="submission" date="2017-09" db="EMBL/GenBank/DDBJ databases">
        <title>Large-scale bioinformatics analysis of Bacillus genomes uncovers conserved roles of natural products in bacterial physiology.</title>
        <authorList>
            <consortium name="Agbiome Team Llc"/>
            <person name="Bleich R.M."/>
            <person name="Grubbs K.J."/>
            <person name="Santa Maria K.C."/>
            <person name="Allen S.E."/>
            <person name="Farag S."/>
            <person name="Shank E.A."/>
            <person name="Bowers A."/>
        </authorList>
    </citation>
    <scope>NUCLEOTIDE SEQUENCE [LARGE SCALE GENOMIC DNA]</scope>
    <source>
        <strain evidence="1 2">AFS083043</strain>
    </source>
</reference>
<evidence type="ECO:0000313" key="2">
    <source>
        <dbReference type="Proteomes" id="UP000242656"/>
    </source>
</evidence>
<organism evidence="1 2">
    <name type="scientific">Bacillus cereus</name>
    <dbReference type="NCBI Taxonomy" id="1396"/>
    <lineage>
        <taxon>Bacteria</taxon>
        <taxon>Bacillati</taxon>
        <taxon>Bacillota</taxon>
        <taxon>Bacilli</taxon>
        <taxon>Bacillales</taxon>
        <taxon>Bacillaceae</taxon>
        <taxon>Bacillus</taxon>
        <taxon>Bacillus cereus group</taxon>
    </lineage>
</organism>
<accession>A0A2B0LAB1</accession>
<dbReference type="InterPro" id="IPR019268">
    <property type="entry name" value="DUF2278"/>
</dbReference>
<dbReference type="EMBL" id="NUWN01000099">
    <property type="protein sequence ID" value="PFK30968.1"/>
    <property type="molecule type" value="Genomic_DNA"/>
</dbReference>
<evidence type="ECO:0000313" key="1">
    <source>
        <dbReference type="EMBL" id="PFK30968.1"/>
    </source>
</evidence>
<dbReference type="Pfam" id="PF10042">
    <property type="entry name" value="DUF2278"/>
    <property type="match status" value="1"/>
</dbReference>
<proteinExistence type="predicted"/>
<evidence type="ECO:0008006" key="3">
    <source>
        <dbReference type="Google" id="ProtNLM"/>
    </source>
</evidence>
<gene>
    <name evidence="1" type="ORF">COI93_21655</name>
</gene>
<dbReference type="RefSeq" id="WP_098492492.1">
    <property type="nucleotide sequence ID" value="NZ_NUWN01000099.1"/>
</dbReference>
<name>A0A2B0LAB1_BACCE</name>
<dbReference type="Proteomes" id="UP000242656">
    <property type="component" value="Unassembled WGS sequence"/>
</dbReference>
<comment type="caution">
    <text evidence="1">The sequence shown here is derived from an EMBL/GenBank/DDBJ whole genome shotgun (WGS) entry which is preliminary data.</text>
</comment>